<dbReference type="EMBL" id="UINC01085014">
    <property type="protein sequence ID" value="SVC32160.1"/>
    <property type="molecule type" value="Genomic_DNA"/>
</dbReference>
<reference evidence="1" key="1">
    <citation type="submission" date="2018-05" db="EMBL/GenBank/DDBJ databases">
        <authorList>
            <person name="Lanie J.A."/>
            <person name="Ng W.-L."/>
            <person name="Kazmierczak K.M."/>
            <person name="Andrzejewski T.M."/>
            <person name="Davidsen T.M."/>
            <person name="Wayne K.J."/>
            <person name="Tettelin H."/>
            <person name="Glass J.I."/>
            <person name="Rusch D."/>
            <person name="Podicherti R."/>
            <person name="Tsui H.-C.T."/>
            <person name="Winkler M.E."/>
        </authorList>
    </citation>
    <scope>NUCLEOTIDE SEQUENCE</scope>
</reference>
<organism evidence="1">
    <name type="scientific">marine metagenome</name>
    <dbReference type="NCBI Taxonomy" id="408172"/>
    <lineage>
        <taxon>unclassified sequences</taxon>
        <taxon>metagenomes</taxon>
        <taxon>ecological metagenomes</taxon>
    </lineage>
</organism>
<name>A0A382L657_9ZZZZ</name>
<sequence length="25" mass="2924">MVFLTFRLKITGEITSDWIAQDILL</sequence>
<evidence type="ECO:0000313" key="1">
    <source>
        <dbReference type="EMBL" id="SVC32160.1"/>
    </source>
</evidence>
<gene>
    <name evidence="1" type="ORF">METZ01_LOCUS285014</name>
</gene>
<protein>
    <submittedName>
        <fullName evidence="1">Uncharacterized protein</fullName>
    </submittedName>
</protein>
<proteinExistence type="predicted"/>
<accession>A0A382L657</accession>
<dbReference type="AlphaFoldDB" id="A0A382L657"/>